<dbReference type="Gene3D" id="1.10.287.950">
    <property type="entry name" value="Methyl-accepting chemotaxis protein"/>
    <property type="match status" value="1"/>
</dbReference>
<evidence type="ECO:0000256" key="7">
    <source>
        <dbReference type="ARBA" id="ARBA00023224"/>
    </source>
</evidence>
<feature type="transmembrane region" description="Helical" evidence="11">
    <location>
        <begin position="278"/>
        <end position="297"/>
    </location>
</feature>
<feature type="coiled-coil region" evidence="10">
    <location>
        <begin position="619"/>
        <end position="649"/>
    </location>
</feature>
<comment type="caution">
    <text evidence="14">The sequence shown here is derived from an EMBL/GenBank/DDBJ whole genome shotgun (WGS) entry which is preliminary data.</text>
</comment>
<dbReference type="RefSeq" id="WP_163948226.1">
    <property type="nucleotide sequence ID" value="NZ_JAAIKC010000005.1"/>
</dbReference>
<dbReference type="InterPro" id="IPR004089">
    <property type="entry name" value="MCPsignal_dom"/>
</dbReference>
<dbReference type="PANTHER" id="PTHR32089:SF112">
    <property type="entry name" value="LYSOZYME-LIKE PROTEIN-RELATED"/>
    <property type="match status" value="1"/>
</dbReference>
<keyword evidence="4 11" id="KW-0812">Transmembrane</keyword>
<dbReference type="Pfam" id="PF00672">
    <property type="entry name" value="HAMP"/>
    <property type="match status" value="1"/>
</dbReference>
<comment type="subcellular location">
    <subcellularLocation>
        <location evidence="1">Cell membrane</location>
        <topology evidence="1">Multi-pass membrane protein</topology>
    </subcellularLocation>
</comment>
<feature type="domain" description="Methyl-accepting transducer" evidence="12">
    <location>
        <begin position="369"/>
        <end position="640"/>
    </location>
</feature>
<organism evidence="14">
    <name type="scientific">Paenibacillus sp. SYP-B3998</name>
    <dbReference type="NCBI Taxonomy" id="2678564"/>
    <lineage>
        <taxon>Bacteria</taxon>
        <taxon>Bacillati</taxon>
        <taxon>Bacillota</taxon>
        <taxon>Bacilli</taxon>
        <taxon>Bacillales</taxon>
        <taxon>Paenibacillaceae</taxon>
        <taxon>Paenibacillus</taxon>
    </lineage>
</organism>
<dbReference type="CDD" id="cd12912">
    <property type="entry name" value="PDC2_MCP_like"/>
    <property type="match status" value="1"/>
</dbReference>
<evidence type="ECO:0000256" key="2">
    <source>
        <dbReference type="ARBA" id="ARBA00022475"/>
    </source>
</evidence>
<evidence type="ECO:0000256" key="10">
    <source>
        <dbReference type="SAM" id="Coils"/>
    </source>
</evidence>
<dbReference type="CDD" id="cd11386">
    <property type="entry name" value="MCP_signal"/>
    <property type="match status" value="1"/>
</dbReference>
<dbReference type="Pfam" id="PF02743">
    <property type="entry name" value="dCache_1"/>
    <property type="match status" value="1"/>
</dbReference>
<dbReference type="PANTHER" id="PTHR32089">
    <property type="entry name" value="METHYL-ACCEPTING CHEMOTAXIS PROTEIN MCPB"/>
    <property type="match status" value="1"/>
</dbReference>
<keyword evidence="5 11" id="KW-1133">Transmembrane helix</keyword>
<dbReference type="SUPFAM" id="SSF58104">
    <property type="entry name" value="Methyl-accepting chemotaxis protein (MCP) signaling domain"/>
    <property type="match status" value="1"/>
</dbReference>
<dbReference type="SMART" id="SM00283">
    <property type="entry name" value="MA"/>
    <property type="match status" value="1"/>
</dbReference>
<dbReference type="PROSITE" id="PS50885">
    <property type="entry name" value="HAMP"/>
    <property type="match status" value="1"/>
</dbReference>
<dbReference type="SMART" id="SM00304">
    <property type="entry name" value="HAMP"/>
    <property type="match status" value="1"/>
</dbReference>
<dbReference type="Gene3D" id="6.10.340.10">
    <property type="match status" value="1"/>
</dbReference>
<dbReference type="Pfam" id="PF00015">
    <property type="entry name" value="MCPsignal"/>
    <property type="match status" value="1"/>
</dbReference>
<dbReference type="Gene3D" id="3.30.450.20">
    <property type="entry name" value="PAS domain"/>
    <property type="match status" value="1"/>
</dbReference>
<dbReference type="EMBL" id="JAAIKC010000005">
    <property type="protein sequence ID" value="NEW07373.1"/>
    <property type="molecule type" value="Genomic_DNA"/>
</dbReference>
<protein>
    <submittedName>
        <fullName evidence="14">Methyl-accepting chemotaxis protein</fullName>
    </submittedName>
</protein>
<evidence type="ECO:0000259" key="12">
    <source>
        <dbReference type="PROSITE" id="PS50111"/>
    </source>
</evidence>
<gene>
    <name evidence="14" type="ORF">GK047_15320</name>
</gene>
<keyword evidence="2" id="KW-1003">Cell membrane</keyword>
<dbReference type="InterPro" id="IPR033479">
    <property type="entry name" value="dCache_1"/>
</dbReference>
<name>A0A6G3ZYT3_9BACL</name>
<dbReference type="GO" id="GO:0005886">
    <property type="term" value="C:plasma membrane"/>
    <property type="evidence" value="ECO:0007669"/>
    <property type="project" value="UniProtKB-SubCell"/>
</dbReference>
<evidence type="ECO:0000256" key="9">
    <source>
        <dbReference type="PROSITE-ProRule" id="PRU00284"/>
    </source>
</evidence>
<keyword evidence="3" id="KW-0145">Chemotaxis</keyword>
<dbReference type="InterPro" id="IPR003660">
    <property type="entry name" value="HAMP_dom"/>
</dbReference>
<proteinExistence type="inferred from homology"/>
<evidence type="ECO:0000256" key="8">
    <source>
        <dbReference type="ARBA" id="ARBA00029447"/>
    </source>
</evidence>
<accession>A0A6G3ZYT3</accession>
<dbReference type="CDD" id="cd18773">
    <property type="entry name" value="PDC1_HK_sensor"/>
    <property type="match status" value="1"/>
</dbReference>
<evidence type="ECO:0000256" key="11">
    <source>
        <dbReference type="SAM" id="Phobius"/>
    </source>
</evidence>
<evidence type="ECO:0000256" key="3">
    <source>
        <dbReference type="ARBA" id="ARBA00022500"/>
    </source>
</evidence>
<evidence type="ECO:0000313" key="14">
    <source>
        <dbReference type="EMBL" id="NEW07373.1"/>
    </source>
</evidence>
<dbReference type="GO" id="GO:0006935">
    <property type="term" value="P:chemotaxis"/>
    <property type="evidence" value="ECO:0007669"/>
    <property type="project" value="UniProtKB-KW"/>
</dbReference>
<keyword evidence="6 11" id="KW-0472">Membrane</keyword>
<evidence type="ECO:0000256" key="6">
    <source>
        <dbReference type="ARBA" id="ARBA00023136"/>
    </source>
</evidence>
<comment type="similarity">
    <text evidence="8">Belongs to the methyl-accepting chemotaxis (MCP) protein family.</text>
</comment>
<evidence type="ECO:0000256" key="5">
    <source>
        <dbReference type="ARBA" id="ARBA00022989"/>
    </source>
</evidence>
<dbReference type="GO" id="GO:0007165">
    <property type="term" value="P:signal transduction"/>
    <property type="evidence" value="ECO:0007669"/>
    <property type="project" value="UniProtKB-KW"/>
</dbReference>
<sequence length="655" mass="69930">MKSIKTKFITFISVLLAVTLLSLGVLNFFATSKLLQAETDKEVALRSEVIVQEIEKFLIGRVSIMETFAKQSAALYGDDKKELEFIKAAVASTPELKSMVYSPDVTGKKAVSHEGKSVDLSTRPYIKDLAEGKTAISNPLIDKLDGKLAIIIGAPVMIKGKPGAFLVSSVSIDDLMNVVAKEKIGDTGYAFMFDASGITVTHPFKDNIMSKNVKDYGIPAIEQAFENALKGGKGKIDYTFEGIHSIGYYTKTSNNWIVMLSVPSKELSEGVRELGKNTMILTAFFIILGILLAYFVAQRLVRPIQRLNQAIQIVSSGNLLHRIELKGKDEIVQAGTSFNQMVDAFRKALTEVNLSSAQLAIASDDLTTSAKQTSLATEHIASSMEQMMSGTEQQVTSVEHSRQAVAEMSGHVQVITDLAEGVASEVRKTYGVSADGEKVIHSAIEQMGSIATTVQTLSEEVHQLGAYSKEIGQIVQVITSIAQQTNLLALNAGIEAARAGESGKGFAVVANEVRSLAEQSGASAQRITHLVATIQAGAGAAETTMKLATNEVTAGIEVVDSAGALFESIKLGIGHVVDQIQQVTGATQEVVHGNEIMVGSITTISSAAEVNMASTQSISASAEEQLASMEEIAASAETLSNMADELKQLITKFKI</sequence>
<keyword evidence="10" id="KW-0175">Coiled coil</keyword>
<dbReference type="PROSITE" id="PS50111">
    <property type="entry name" value="CHEMOTAXIS_TRANSDUC_2"/>
    <property type="match status" value="1"/>
</dbReference>
<evidence type="ECO:0000256" key="4">
    <source>
        <dbReference type="ARBA" id="ARBA00022692"/>
    </source>
</evidence>
<evidence type="ECO:0000259" key="13">
    <source>
        <dbReference type="PROSITE" id="PS50885"/>
    </source>
</evidence>
<dbReference type="CDD" id="cd06225">
    <property type="entry name" value="HAMP"/>
    <property type="match status" value="1"/>
</dbReference>
<evidence type="ECO:0000256" key="1">
    <source>
        <dbReference type="ARBA" id="ARBA00004651"/>
    </source>
</evidence>
<feature type="domain" description="HAMP" evidence="13">
    <location>
        <begin position="298"/>
        <end position="350"/>
    </location>
</feature>
<reference evidence="14" key="1">
    <citation type="submission" date="2020-02" db="EMBL/GenBank/DDBJ databases">
        <authorList>
            <person name="Shen X.-R."/>
            <person name="Zhang Y.-X."/>
        </authorList>
    </citation>
    <scope>NUCLEOTIDE SEQUENCE</scope>
    <source>
        <strain evidence="14">SYP-B3998</strain>
    </source>
</reference>
<keyword evidence="7 9" id="KW-0807">Transducer</keyword>
<dbReference type="AlphaFoldDB" id="A0A6G3ZYT3"/>